<dbReference type="AlphaFoldDB" id="A0AAD5T9I8"/>
<dbReference type="Proteomes" id="UP001211907">
    <property type="component" value="Unassembled WGS sequence"/>
</dbReference>
<sequence>MASVPSTIIIPGRVGCAARGNFDRKSDKDRDDSQARSITPVTLETSSSIDAADMSEEGSTHSKVPVWSRDVDVLNATPSARAKRLYSKNADDFAPPKISQSNHALTSTVIQEGRNNPSQKLATITSLPVEDIKQPQIHRDRIISSQKNGINFKQGASPNTIITEEQDPSLYSIRSRTISAASNGSKSSTARAKRREKLMQDSHMISTPNSYDGNVAIVRVSLNSDLQQENSNETIVNNSRATSSARIKRRSKKLSEINPGDSMNEKKKENTTKVIKLLQNLHNLENHQIIGECSSSWHCQIYIKKPTILEKAENGDREISKILPSTSAISSPVLKTKTLEMAAEERSTNSNNLNPTEKLLEIEKRLSPEQRIKPKSITEPFANSIVTPKLQYTTGYELLVSNLSDDISNKYIELNQSNENFEIQIKKNGPKITRKFSVDKINGLAFISNESNLDDFEGSFKVCSVENDNNYVDEYYEEIMESNLNVKDGEKNLESFSEAPSDEYDYDLNSFDDAAIISEDKDTSDNGDYKKTDGDLNFELFSEIDEEIADLHVSNIEQKPKPAWRPNSGISDIGFQYLPPRVRCLYTPNSAPKV</sequence>
<reference evidence="2" key="1">
    <citation type="submission" date="2020-05" db="EMBL/GenBank/DDBJ databases">
        <title>Phylogenomic resolution of chytrid fungi.</title>
        <authorList>
            <person name="Stajich J.E."/>
            <person name="Amses K."/>
            <person name="Simmons R."/>
            <person name="Seto K."/>
            <person name="Myers J."/>
            <person name="Bonds A."/>
            <person name="Quandt C.A."/>
            <person name="Barry K."/>
            <person name="Liu P."/>
            <person name="Grigoriev I."/>
            <person name="Longcore J.E."/>
            <person name="James T.Y."/>
        </authorList>
    </citation>
    <scope>NUCLEOTIDE SEQUENCE</scope>
    <source>
        <strain evidence="2">JEL0513</strain>
    </source>
</reference>
<name>A0AAD5T9I8_9FUNG</name>
<evidence type="ECO:0000256" key="1">
    <source>
        <dbReference type="SAM" id="MobiDB-lite"/>
    </source>
</evidence>
<keyword evidence="3" id="KW-1185">Reference proteome</keyword>
<accession>A0AAD5T9I8</accession>
<organism evidence="2 3">
    <name type="scientific">Physocladia obscura</name>
    <dbReference type="NCBI Taxonomy" id="109957"/>
    <lineage>
        <taxon>Eukaryota</taxon>
        <taxon>Fungi</taxon>
        <taxon>Fungi incertae sedis</taxon>
        <taxon>Chytridiomycota</taxon>
        <taxon>Chytridiomycota incertae sedis</taxon>
        <taxon>Chytridiomycetes</taxon>
        <taxon>Chytridiales</taxon>
        <taxon>Chytriomycetaceae</taxon>
        <taxon>Physocladia</taxon>
    </lineage>
</organism>
<feature type="region of interest" description="Disordered" evidence="1">
    <location>
        <begin position="18"/>
        <end position="63"/>
    </location>
</feature>
<dbReference type="EMBL" id="JADGJH010000164">
    <property type="protein sequence ID" value="KAJ3135405.1"/>
    <property type="molecule type" value="Genomic_DNA"/>
</dbReference>
<comment type="caution">
    <text evidence="2">The sequence shown here is derived from an EMBL/GenBank/DDBJ whole genome shotgun (WGS) entry which is preliminary data.</text>
</comment>
<proteinExistence type="predicted"/>
<feature type="compositionally biased region" description="Basic and acidic residues" evidence="1">
    <location>
        <begin position="21"/>
        <end position="34"/>
    </location>
</feature>
<evidence type="ECO:0000313" key="2">
    <source>
        <dbReference type="EMBL" id="KAJ3135405.1"/>
    </source>
</evidence>
<gene>
    <name evidence="2" type="ORF">HK100_002722</name>
</gene>
<feature type="compositionally biased region" description="Polar residues" evidence="1">
    <location>
        <begin position="35"/>
        <end position="49"/>
    </location>
</feature>
<evidence type="ECO:0000313" key="3">
    <source>
        <dbReference type="Proteomes" id="UP001211907"/>
    </source>
</evidence>
<protein>
    <submittedName>
        <fullName evidence="2">Uncharacterized protein</fullName>
    </submittedName>
</protein>